<proteinExistence type="predicted"/>
<reference evidence="2" key="1">
    <citation type="submission" date="2016-11" db="EMBL/GenBank/DDBJ databases">
        <title>The genome of Nicotiana attenuata.</title>
        <authorList>
            <person name="Xu S."/>
            <person name="Brockmoeller T."/>
            <person name="Gaquerel E."/>
            <person name="Navarro A."/>
            <person name="Kuhl H."/>
            <person name="Gase K."/>
            <person name="Ling Z."/>
            <person name="Zhou W."/>
            <person name="Kreitzer C."/>
            <person name="Stanke M."/>
            <person name="Tang H."/>
            <person name="Lyons E."/>
            <person name="Pandey P."/>
            <person name="Pandey S.P."/>
            <person name="Timmermann B."/>
            <person name="Baldwin I.T."/>
        </authorList>
    </citation>
    <scope>NUCLEOTIDE SEQUENCE [LARGE SCALE GENOMIC DNA]</scope>
    <source>
        <strain evidence="2">UT</strain>
    </source>
</reference>
<dbReference type="Proteomes" id="UP000187609">
    <property type="component" value="Unassembled WGS sequence"/>
</dbReference>
<dbReference type="AlphaFoldDB" id="A0A1J6IH22"/>
<feature type="non-terminal residue" evidence="2">
    <location>
        <position position="404"/>
    </location>
</feature>
<protein>
    <submittedName>
        <fullName evidence="2">Uncharacterized protein</fullName>
    </submittedName>
</protein>
<gene>
    <name evidence="2" type="ORF">A4A49_64317</name>
</gene>
<dbReference type="EMBL" id="MJEQ01037186">
    <property type="protein sequence ID" value="OIT03970.1"/>
    <property type="molecule type" value="Genomic_DNA"/>
</dbReference>
<feature type="region of interest" description="Disordered" evidence="1">
    <location>
        <begin position="285"/>
        <end position="379"/>
    </location>
</feature>
<evidence type="ECO:0000256" key="1">
    <source>
        <dbReference type="SAM" id="MobiDB-lite"/>
    </source>
</evidence>
<sequence length="404" mass="44408">MPKTSGQLAINHELIPKPRSPSQIPSVEANQMDIDQSQGLEITSTGQNSDYNPQKTRPLTYKKDELTPNDNLPQLTPTKAIEKLLSMQKNATDVFITPMYNKFNYLSPNTTKTSTTKTSLSSLPLTKETHYGKIPSYQLPTKEEQKECLDEKSTRNIPSCNPCTTPTHEPHGANNLHNTTIANEPCSSVMAGIRTDGLLPQLESTAGRSRHHDPTRKPELPCTNSDGGTENWARQCSKPSMAGLDQQPDASPNPPHLGDSPITMEQTPRSHPYCSYRFEHATPFVSRNHTPNSNTLPTPSSTQCQQSLQSNSQPKPMANSSCPKHNYNGGTKQSPSTCSNTDGRGGRRGRIIDSKASGVRHDKGPKDAGVQGKKRKKIHLTLPARLEEILDQYKNSSKPSGNLQ</sequence>
<feature type="compositionally biased region" description="Polar residues" evidence="1">
    <location>
        <begin position="222"/>
        <end position="238"/>
    </location>
</feature>
<keyword evidence="3" id="KW-1185">Reference proteome</keyword>
<dbReference type="Gramene" id="OIT03970">
    <property type="protein sequence ID" value="OIT03970"/>
    <property type="gene ID" value="A4A49_64317"/>
</dbReference>
<evidence type="ECO:0000313" key="3">
    <source>
        <dbReference type="Proteomes" id="UP000187609"/>
    </source>
</evidence>
<feature type="compositionally biased region" description="Polar residues" evidence="1">
    <location>
        <begin position="20"/>
        <end position="57"/>
    </location>
</feature>
<organism evidence="2 3">
    <name type="scientific">Nicotiana attenuata</name>
    <name type="common">Coyote tobacco</name>
    <dbReference type="NCBI Taxonomy" id="49451"/>
    <lineage>
        <taxon>Eukaryota</taxon>
        <taxon>Viridiplantae</taxon>
        <taxon>Streptophyta</taxon>
        <taxon>Embryophyta</taxon>
        <taxon>Tracheophyta</taxon>
        <taxon>Spermatophyta</taxon>
        <taxon>Magnoliopsida</taxon>
        <taxon>eudicotyledons</taxon>
        <taxon>Gunneridae</taxon>
        <taxon>Pentapetalae</taxon>
        <taxon>asterids</taxon>
        <taxon>lamiids</taxon>
        <taxon>Solanales</taxon>
        <taxon>Solanaceae</taxon>
        <taxon>Nicotianoideae</taxon>
        <taxon>Nicotianeae</taxon>
        <taxon>Nicotiana</taxon>
    </lineage>
</organism>
<accession>A0A1J6IH22</accession>
<evidence type="ECO:0000313" key="2">
    <source>
        <dbReference type="EMBL" id="OIT03970.1"/>
    </source>
</evidence>
<name>A0A1J6IH22_NICAT</name>
<feature type="region of interest" description="Disordered" evidence="1">
    <location>
        <begin position="1"/>
        <end position="74"/>
    </location>
</feature>
<feature type="region of interest" description="Disordered" evidence="1">
    <location>
        <begin position="205"/>
        <end position="272"/>
    </location>
</feature>
<feature type="compositionally biased region" description="Polar residues" evidence="1">
    <location>
        <begin position="285"/>
        <end position="342"/>
    </location>
</feature>
<comment type="caution">
    <text evidence="2">The sequence shown here is derived from an EMBL/GenBank/DDBJ whole genome shotgun (WGS) entry which is preliminary data.</text>
</comment>